<keyword evidence="10" id="KW-1185">Reference proteome</keyword>
<feature type="region of interest" description="Disordered" evidence="7">
    <location>
        <begin position="874"/>
        <end position="894"/>
    </location>
</feature>
<feature type="domain" description="C2H2-type" evidence="8">
    <location>
        <begin position="1021"/>
        <end position="1048"/>
    </location>
</feature>
<evidence type="ECO:0000256" key="7">
    <source>
        <dbReference type="SAM" id="MobiDB-lite"/>
    </source>
</evidence>
<organism evidence="9 10">
    <name type="scientific">Zalerion maritima</name>
    <dbReference type="NCBI Taxonomy" id="339359"/>
    <lineage>
        <taxon>Eukaryota</taxon>
        <taxon>Fungi</taxon>
        <taxon>Dikarya</taxon>
        <taxon>Ascomycota</taxon>
        <taxon>Pezizomycotina</taxon>
        <taxon>Sordariomycetes</taxon>
        <taxon>Lulworthiomycetidae</taxon>
        <taxon>Lulworthiales</taxon>
        <taxon>Lulworthiaceae</taxon>
        <taxon>Zalerion</taxon>
    </lineage>
</organism>
<evidence type="ECO:0000256" key="6">
    <source>
        <dbReference type="SAM" id="Coils"/>
    </source>
</evidence>
<dbReference type="FunFam" id="3.30.160.60:FF:000202">
    <property type="entry name" value="Zinc finger protein 574"/>
    <property type="match status" value="1"/>
</dbReference>
<protein>
    <recommendedName>
        <fullName evidence="8">C2H2-type domain-containing protein</fullName>
    </recommendedName>
</protein>
<gene>
    <name evidence="9" type="ORF">MKZ38_003714</name>
</gene>
<feature type="compositionally biased region" description="Basic and acidic residues" evidence="7">
    <location>
        <begin position="877"/>
        <end position="894"/>
    </location>
</feature>
<keyword evidence="6" id="KW-0175">Coiled coil</keyword>
<evidence type="ECO:0000256" key="2">
    <source>
        <dbReference type="ARBA" id="ARBA00022737"/>
    </source>
</evidence>
<dbReference type="Pfam" id="PF22939">
    <property type="entry name" value="WHD_GPIID"/>
    <property type="match status" value="1"/>
</dbReference>
<evidence type="ECO:0000256" key="3">
    <source>
        <dbReference type="ARBA" id="ARBA00022771"/>
    </source>
</evidence>
<evidence type="ECO:0000313" key="10">
    <source>
        <dbReference type="Proteomes" id="UP001201980"/>
    </source>
</evidence>
<dbReference type="InterPro" id="IPR056125">
    <property type="entry name" value="DUF7708"/>
</dbReference>
<dbReference type="Proteomes" id="UP001201980">
    <property type="component" value="Unassembled WGS sequence"/>
</dbReference>
<dbReference type="SUPFAM" id="SSF57667">
    <property type="entry name" value="beta-beta-alpha zinc fingers"/>
    <property type="match status" value="1"/>
</dbReference>
<dbReference type="Gene3D" id="3.40.50.300">
    <property type="entry name" value="P-loop containing nucleotide triphosphate hydrolases"/>
    <property type="match status" value="1"/>
</dbReference>
<keyword evidence="1" id="KW-0479">Metal-binding</keyword>
<dbReference type="SMART" id="SM00355">
    <property type="entry name" value="ZnF_C2H2"/>
    <property type="match status" value="4"/>
</dbReference>
<dbReference type="Pfam" id="PF24809">
    <property type="entry name" value="DUF7708"/>
    <property type="match status" value="1"/>
</dbReference>
<dbReference type="GO" id="GO:0032502">
    <property type="term" value="P:developmental process"/>
    <property type="evidence" value="ECO:0007669"/>
    <property type="project" value="UniProtKB-ARBA"/>
</dbReference>
<feature type="region of interest" description="Disordered" evidence="7">
    <location>
        <begin position="1"/>
        <end position="53"/>
    </location>
</feature>
<dbReference type="GO" id="GO:0008270">
    <property type="term" value="F:zinc ion binding"/>
    <property type="evidence" value="ECO:0007669"/>
    <property type="project" value="UniProtKB-KW"/>
</dbReference>
<comment type="caution">
    <text evidence="9">The sequence shown here is derived from an EMBL/GenBank/DDBJ whole genome shotgun (WGS) entry which is preliminary data.</text>
</comment>
<dbReference type="InterPro" id="IPR027417">
    <property type="entry name" value="P-loop_NTPase"/>
</dbReference>
<dbReference type="InterPro" id="IPR013087">
    <property type="entry name" value="Znf_C2H2_type"/>
</dbReference>
<keyword evidence="3 5" id="KW-0863">Zinc-finger</keyword>
<dbReference type="InterPro" id="IPR054471">
    <property type="entry name" value="GPIID_WHD"/>
</dbReference>
<sequence length="1048" mass="122149">MQVQNPGKSANRRIPPHKTVLASMQTFVSPPSTGGSPSHPESDPNPRHAPLPTTPAVVDVAIMSTAEEIFDEGLRDFRARLSGREYADFQDTTLSNLKRKMDEIQRQQELNKSTMNMRRIERFLEGMNQISQVVEVFLNASEIVCFIWGPIKFLLVSATAHMDTFDSLLDAYKELGMVLPQLDQYSDMFGQYPEMKKLLAEIYCEILNFHRKAMRFFNSKGLTKTFRAMWKNFAFEFRDTLRSIRCCRDALVQQFAICSTIDGRQSQTQIRINVEECLSINRELRKKFAIDEETRKNNEMIKVQEWIGASNFTKEHHQKFREQRAEFEDTECKDTGRWIVDPKKGKYVEDWIKDRSTDHSILWMNGKKGAGKSFLASIIIDECMKEEDAITSYFYCHERDPNQNTSLAVFRGLLSQLAQSCPDLAPCLFSKRAAATMTITSMEAKGLLELMLERRQYIIIDGVDECEQVERKQIIQFFAERTAKSQAQGDSKMRVMFVSQSLMDIRKVLQSPGINPRIVDLRPDDRCIDGDISRFVDLRMKEMQKKFRNLTPAEVTRIKKSCKTGDAHEGMFLFAHLVTHNLLQQPTIADLLRETDETFPSSLSQAYARIMERMKRELEKRHEILWHKAVQLLSWMACAKRPMKWYEMQAVMSLSGTKINYRLFSLREDATTLCGSLIHTLKGGRLEFIHSTARDYLLEPDNEYFHSLDVEIELTNYSLEYLTYDCFAKNVNETAREEYANAGQYSLQDYAVSKWMHHLEALMHAMKSGCSPSLEQQERFTGALNKFTSMYKEGLQRKEFKTQEQKDKQDQNEAEAIRDCAPFESHRFYKDLLLVWKHVLVHEGASWDIRNKVNIPDLLDILKKNRKTLQKLWGEGEGEREKQREKSRSRTYREEAEESQLEEYYGNKFFKCDRVTCDHFWEGFEKETELKSHTNRHDRPFHCVVENCSLSRFGFPSSKDCDRHIRTYHPDHPDAGPSPFPQLNRRKVGEAKFGCKHCDKSFTRHINLKSHVLSHFGEKPFSCGTCGKCFTRINDCRRHEKIHTRRVR</sequence>
<evidence type="ECO:0000313" key="9">
    <source>
        <dbReference type="EMBL" id="KAJ2905926.1"/>
    </source>
</evidence>
<dbReference type="InterPro" id="IPR036236">
    <property type="entry name" value="Znf_C2H2_sf"/>
</dbReference>
<keyword evidence="4" id="KW-0862">Zinc</keyword>
<dbReference type="SUPFAM" id="SSF52540">
    <property type="entry name" value="P-loop containing nucleoside triphosphate hydrolases"/>
    <property type="match status" value="1"/>
</dbReference>
<feature type="compositionally biased region" description="Low complexity" evidence="7">
    <location>
        <begin position="29"/>
        <end position="39"/>
    </location>
</feature>
<dbReference type="Pfam" id="PF24883">
    <property type="entry name" value="NPHP3_N"/>
    <property type="match status" value="1"/>
</dbReference>
<evidence type="ECO:0000259" key="8">
    <source>
        <dbReference type="PROSITE" id="PS50157"/>
    </source>
</evidence>
<proteinExistence type="predicted"/>
<dbReference type="PANTHER" id="PTHR10039">
    <property type="entry name" value="AMELOGENIN"/>
    <property type="match status" value="1"/>
</dbReference>
<evidence type="ECO:0000256" key="5">
    <source>
        <dbReference type="PROSITE-ProRule" id="PRU00042"/>
    </source>
</evidence>
<evidence type="ECO:0000256" key="1">
    <source>
        <dbReference type="ARBA" id="ARBA00022723"/>
    </source>
</evidence>
<reference evidence="9" key="1">
    <citation type="submission" date="2022-07" db="EMBL/GenBank/DDBJ databases">
        <title>Draft genome sequence of Zalerion maritima ATCC 34329, a (micro)plastics degrading marine fungus.</title>
        <authorList>
            <person name="Paco A."/>
            <person name="Goncalves M.F.M."/>
            <person name="Rocha-Santos T.A.P."/>
            <person name="Alves A."/>
        </authorList>
    </citation>
    <scope>NUCLEOTIDE SEQUENCE</scope>
    <source>
        <strain evidence="9">ATCC 34329</strain>
    </source>
</reference>
<dbReference type="PROSITE" id="PS50157">
    <property type="entry name" value="ZINC_FINGER_C2H2_2"/>
    <property type="match status" value="2"/>
</dbReference>
<dbReference type="EMBL" id="JAKWBI020000021">
    <property type="protein sequence ID" value="KAJ2905926.1"/>
    <property type="molecule type" value="Genomic_DNA"/>
</dbReference>
<feature type="domain" description="C2H2-type" evidence="8">
    <location>
        <begin position="993"/>
        <end position="1020"/>
    </location>
</feature>
<dbReference type="PANTHER" id="PTHR10039:SF14">
    <property type="entry name" value="NACHT DOMAIN-CONTAINING PROTEIN"/>
    <property type="match status" value="1"/>
</dbReference>
<accession>A0AAD5RYA4</accession>
<name>A0AAD5RYA4_9PEZI</name>
<dbReference type="AlphaFoldDB" id="A0AAD5RYA4"/>
<dbReference type="Gene3D" id="3.30.160.60">
    <property type="entry name" value="Classic Zinc Finger"/>
    <property type="match status" value="2"/>
</dbReference>
<evidence type="ECO:0000256" key="4">
    <source>
        <dbReference type="ARBA" id="ARBA00022833"/>
    </source>
</evidence>
<keyword evidence="2" id="KW-0677">Repeat</keyword>
<feature type="coiled-coil region" evidence="6">
    <location>
        <begin position="87"/>
        <end position="114"/>
    </location>
</feature>
<dbReference type="InterPro" id="IPR056884">
    <property type="entry name" value="NPHP3-like_N"/>
</dbReference>
<dbReference type="PROSITE" id="PS00028">
    <property type="entry name" value="ZINC_FINGER_C2H2_1"/>
    <property type="match status" value="2"/>
</dbReference>